<protein>
    <recommendedName>
        <fullName evidence="1">Protein-arginine deiminase C-terminal domain-containing protein</fullName>
    </recommendedName>
</protein>
<reference evidence="3" key="1">
    <citation type="submission" date="2015-03" db="EMBL/GenBank/DDBJ databases">
        <title>Draft genome sequence of a novel methanotroph (Sn10-6) isolated from flooded ricefield rhizosphere in India.</title>
        <authorList>
            <person name="Pandit P.S."/>
            <person name="Pore S.D."/>
            <person name="Arora P."/>
            <person name="Kapse N.G."/>
            <person name="Dhakephalkar P.K."/>
            <person name="Rahalkar M.C."/>
        </authorList>
    </citation>
    <scope>NUCLEOTIDE SEQUENCE [LARGE SCALE GENOMIC DNA]</scope>
    <source>
        <strain evidence="3">Sn10-6</strain>
    </source>
</reference>
<dbReference type="AlphaFoldDB" id="A0A0F3IDW2"/>
<gene>
    <name evidence="2" type="ORF">VZ94_21350</name>
</gene>
<dbReference type="GO" id="GO:0005509">
    <property type="term" value="F:calcium ion binding"/>
    <property type="evidence" value="ECO:0007669"/>
    <property type="project" value="InterPro"/>
</dbReference>
<name>A0A0F3IDW2_9GAMM</name>
<dbReference type="InterPro" id="IPR004303">
    <property type="entry name" value="PAD"/>
</dbReference>
<sequence>MNRTALRGTFPDLRVDANRDGIVDLSGKSDERLEDSQLALFLPNLDDDAKRCGPGEDLYSDALFGNDYDPKVDRRLLTCNDAQDDIVNGSRDEQDLARIHALPLPDVVDRATVVVSGAPAGAVRLFIRQGGQLRAFNPATEKVPVQALRNGLELLLEGRDIIRDNSWDGSVRVSLYLPSGAGDSVRLRVAPLLLQHTLQHSQRVLLSPYKLLSREQFEELYKDIPEYLYEDYVSDLQFFNMGYGEFRDTLNAARRSARVKPGLKELNTNTDRWTQDIFEPAYASVPGADGKPQVMRILIRSAQLWRVGGRAVFSLRGPDVGVVQQFSTDLPATVDQSLNSLGNLDAVPAHTAHGVHYPNGRILLGSGE</sequence>
<dbReference type="Proteomes" id="UP000033684">
    <property type="component" value="Unassembled WGS sequence"/>
</dbReference>
<feature type="non-terminal residue" evidence="2">
    <location>
        <position position="368"/>
    </location>
</feature>
<reference evidence="2 3" key="2">
    <citation type="journal article" date="2016" name="Microb. Ecol.">
        <title>Genome Characteristics of a Novel Type I Methanotroph (Sn10-6) Isolated from a Flooded Indian Rice Field.</title>
        <authorList>
            <person name="Rahalkar M.C."/>
            <person name="Pandit P.S."/>
            <person name="Dhakephalkar P.K."/>
            <person name="Pore S."/>
            <person name="Arora P."/>
            <person name="Kapse N."/>
        </authorList>
    </citation>
    <scope>NUCLEOTIDE SEQUENCE [LARGE SCALE GENOMIC DNA]</scope>
    <source>
        <strain evidence="2 3">Sn10-6</strain>
    </source>
</reference>
<dbReference type="PANTHER" id="PTHR10837">
    <property type="entry name" value="PEPTIDYLARGININE DEIMINASE"/>
    <property type="match status" value="1"/>
</dbReference>
<dbReference type="GO" id="GO:0004668">
    <property type="term" value="F:protein-arginine deiminase activity"/>
    <property type="evidence" value="ECO:0007669"/>
    <property type="project" value="InterPro"/>
</dbReference>
<dbReference type="Gene3D" id="3.75.10.10">
    <property type="entry name" value="L-arginine/glycine Amidinotransferase, Chain A"/>
    <property type="match status" value="1"/>
</dbReference>
<dbReference type="Pfam" id="PF03068">
    <property type="entry name" value="PAD"/>
    <property type="match status" value="1"/>
</dbReference>
<accession>A0A0F3IDW2</accession>
<organism evidence="2 3">
    <name type="scientific">Methylocucumis oryzae</name>
    <dbReference type="NCBI Taxonomy" id="1632867"/>
    <lineage>
        <taxon>Bacteria</taxon>
        <taxon>Pseudomonadati</taxon>
        <taxon>Pseudomonadota</taxon>
        <taxon>Gammaproteobacteria</taxon>
        <taxon>Methylococcales</taxon>
        <taxon>Methylococcaceae</taxon>
        <taxon>Methylocucumis</taxon>
    </lineage>
</organism>
<proteinExistence type="predicted"/>
<comment type="caution">
    <text evidence="2">The sequence shown here is derived from an EMBL/GenBank/DDBJ whole genome shotgun (WGS) entry which is preliminary data.</text>
</comment>
<dbReference type="SUPFAM" id="SSF55909">
    <property type="entry name" value="Pentein"/>
    <property type="match status" value="1"/>
</dbReference>
<evidence type="ECO:0000313" key="2">
    <source>
        <dbReference type="EMBL" id="KJV04995.1"/>
    </source>
</evidence>
<dbReference type="InterPro" id="IPR013530">
    <property type="entry name" value="PAD_C"/>
</dbReference>
<evidence type="ECO:0000313" key="3">
    <source>
        <dbReference type="Proteomes" id="UP000033684"/>
    </source>
</evidence>
<dbReference type="PANTHER" id="PTHR10837:SF8">
    <property type="entry name" value="PROTEIN-ARGININE DEIMINASE"/>
    <property type="match status" value="1"/>
</dbReference>
<dbReference type="EMBL" id="LAJX01000347">
    <property type="protein sequence ID" value="KJV04995.1"/>
    <property type="molecule type" value="Genomic_DNA"/>
</dbReference>
<evidence type="ECO:0000259" key="1">
    <source>
        <dbReference type="Pfam" id="PF03068"/>
    </source>
</evidence>
<keyword evidence="3" id="KW-1185">Reference proteome</keyword>
<dbReference type="GO" id="GO:0005737">
    <property type="term" value="C:cytoplasm"/>
    <property type="evidence" value="ECO:0007669"/>
    <property type="project" value="InterPro"/>
</dbReference>
<feature type="domain" description="Protein-arginine deiminase C-terminal" evidence="1">
    <location>
        <begin position="183"/>
        <end position="366"/>
    </location>
</feature>